<sequence>MKAIITLGYVDYVLDTEDALRIVEVLGNAELYKADWSTEGTAHYIYPVSEGVADGINHDLPVNNLRFLSEERYRLAKLAGKPPKKAF</sequence>
<name>A0A6J5R0L5_9CAUD</name>
<dbReference type="EMBL" id="LR797352">
    <property type="protein sequence ID" value="CAB4204908.1"/>
    <property type="molecule type" value="Genomic_DNA"/>
</dbReference>
<reference evidence="1" key="1">
    <citation type="submission" date="2020-05" db="EMBL/GenBank/DDBJ databases">
        <authorList>
            <person name="Chiriac C."/>
            <person name="Salcher M."/>
            <person name="Ghai R."/>
            <person name="Kavagutti S V."/>
        </authorList>
    </citation>
    <scope>NUCLEOTIDE SEQUENCE</scope>
</reference>
<accession>A0A6J5R0L5</accession>
<evidence type="ECO:0000313" key="3">
    <source>
        <dbReference type="EMBL" id="CAB4204908.1"/>
    </source>
</evidence>
<gene>
    <name evidence="1" type="ORF">UFOVP1195_7</name>
    <name evidence="2" type="ORF">UFOVP1288_7</name>
    <name evidence="3" type="ORF">UFOVP1409_7</name>
</gene>
<dbReference type="EMBL" id="LR797238">
    <property type="protein sequence ID" value="CAB4195319.1"/>
    <property type="molecule type" value="Genomic_DNA"/>
</dbReference>
<evidence type="ECO:0000313" key="1">
    <source>
        <dbReference type="EMBL" id="CAB4189602.1"/>
    </source>
</evidence>
<proteinExistence type="predicted"/>
<organism evidence="1">
    <name type="scientific">uncultured Caudovirales phage</name>
    <dbReference type="NCBI Taxonomy" id="2100421"/>
    <lineage>
        <taxon>Viruses</taxon>
        <taxon>Duplodnaviria</taxon>
        <taxon>Heunggongvirae</taxon>
        <taxon>Uroviricota</taxon>
        <taxon>Caudoviricetes</taxon>
        <taxon>Peduoviridae</taxon>
        <taxon>Maltschvirus</taxon>
        <taxon>Maltschvirus maltsch</taxon>
    </lineage>
</organism>
<evidence type="ECO:0000313" key="2">
    <source>
        <dbReference type="EMBL" id="CAB4195319.1"/>
    </source>
</evidence>
<protein>
    <submittedName>
        <fullName evidence="1">Uncharacterized protein</fullName>
    </submittedName>
</protein>
<dbReference type="EMBL" id="LR797149">
    <property type="protein sequence ID" value="CAB4189602.1"/>
    <property type="molecule type" value="Genomic_DNA"/>
</dbReference>